<evidence type="ECO:0000313" key="2">
    <source>
        <dbReference type="EMBL" id="KAK8552706.1"/>
    </source>
</evidence>
<dbReference type="Pfam" id="PF00112">
    <property type="entry name" value="Peptidase_C1"/>
    <property type="match status" value="1"/>
</dbReference>
<dbReference type="Gene3D" id="3.90.70.10">
    <property type="entry name" value="Cysteine proteinases"/>
    <property type="match status" value="1"/>
</dbReference>
<protein>
    <recommendedName>
        <fullName evidence="1">Peptidase C1A papain C-terminal domain-containing protein</fullName>
    </recommendedName>
</protein>
<name>A0ABR2E651_9ROSI</name>
<feature type="domain" description="Peptidase C1A papain C-terminal" evidence="1">
    <location>
        <begin position="223"/>
        <end position="264"/>
    </location>
</feature>
<keyword evidence="3" id="KW-1185">Reference proteome</keyword>
<accession>A0ABR2E651</accession>
<dbReference type="InterPro" id="IPR038765">
    <property type="entry name" value="Papain-like_cys_pep_sf"/>
</dbReference>
<reference evidence="2 3" key="1">
    <citation type="journal article" date="2024" name="G3 (Bethesda)">
        <title>Genome assembly of Hibiscus sabdariffa L. provides insights into metabolisms of medicinal natural products.</title>
        <authorList>
            <person name="Kim T."/>
        </authorList>
    </citation>
    <scope>NUCLEOTIDE SEQUENCE [LARGE SCALE GENOMIC DNA]</scope>
    <source>
        <strain evidence="2">TK-2024</strain>
        <tissue evidence="2">Old leaves</tissue>
    </source>
</reference>
<organism evidence="2 3">
    <name type="scientific">Hibiscus sabdariffa</name>
    <name type="common">roselle</name>
    <dbReference type="NCBI Taxonomy" id="183260"/>
    <lineage>
        <taxon>Eukaryota</taxon>
        <taxon>Viridiplantae</taxon>
        <taxon>Streptophyta</taxon>
        <taxon>Embryophyta</taxon>
        <taxon>Tracheophyta</taxon>
        <taxon>Spermatophyta</taxon>
        <taxon>Magnoliopsida</taxon>
        <taxon>eudicotyledons</taxon>
        <taxon>Gunneridae</taxon>
        <taxon>Pentapetalae</taxon>
        <taxon>rosids</taxon>
        <taxon>malvids</taxon>
        <taxon>Malvales</taxon>
        <taxon>Malvaceae</taxon>
        <taxon>Malvoideae</taxon>
        <taxon>Hibiscus</taxon>
    </lineage>
</organism>
<dbReference type="EMBL" id="JBBPBM010000020">
    <property type="protein sequence ID" value="KAK8552706.1"/>
    <property type="molecule type" value="Genomic_DNA"/>
</dbReference>
<sequence>MAPASADLIRPPLFFPRVLRRRSPSFHPDFGVLLRTLWLFVRGSSSRRFRVYPPEPWQFGRYGHLTGGGCGRASDGQNPLSNDAISLAKSQQQSVAALVSYLGLGSLLTQASVDTCPQGSKSGNWDFKTDWPSKFISGGLTEALIGDLRRRIQVDLIEFQKLLCCSCCTRGSSGLLPSMHDTSIIIELGTCKRWILFKTSQTVKIQSGWCLKLSPIVIPLGTPQRVDWRETDVLNSVRDQRDCVCCWAFVAVTLLESQFLLQSECPNPQLKV</sequence>
<dbReference type="SUPFAM" id="SSF54001">
    <property type="entry name" value="Cysteine proteinases"/>
    <property type="match status" value="1"/>
</dbReference>
<dbReference type="InterPro" id="IPR000668">
    <property type="entry name" value="Peptidase_C1A_C"/>
</dbReference>
<comment type="caution">
    <text evidence="2">The sequence shown here is derived from an EMBL/GenBank/DDBJ whole genome shotgun (WGS) entry which is preliminary data.</text>
</comment>
<evidence type="ECO:0000259" key="1">
    <source>
        <dbReference type="Pfam" id="PF00112"/>
    </source>
</evidence>
<proteinExistence type="predicted"/>
<dbReference type="Proteomes" id="UP001472677">
    <property type="component" value="Unassembled WGS sequence"/>
</dbReference>
<gene>
    <name evidence="2" type="ORF">V6N12_041285</name>
</gene>
<evidence type="ECO:0000313" key="3">
    <source>
        <dbReference type="Proteomes" id="UP001472677"/>
    </source>
</evidence>